<dbReference type="RefSeq" id="WP_009306785.1">
    <property type="nucleotide sequence ID" value="NZ_AP025575.1"/>
</dbReference>
<dbReference type="GO" id="GO:0016787">
    <property type="term" value="F:hydrolase activity"/>
    <property type="evidence" value="ECO:0007669"/>
    <property type="project" value="UniProtKB-KW"/>
</dbReference>
<evidence type="ECO:0000259" key="5">
    <source>
        <dbReference type="Pfam" id="PF13470"/>
    </source>
</evidence>
<dbReference type="GO" id="GO:0004518">
    <property type="term" value="F:nuclease activity"/>
    <property type="evidence" value="ECO:0007669"/>
    <property type="project" value="UniProtKB-KW"/>
</dbReference>
<dbReference type="Proteomes" id="UP000253752">
    <property type="component" value="Unassembled WGS sequence"/>
</dbReference>
<keyword evidence="2" id="KW-0479">Metal-binding</keyword>
<dbReference type="InterPro" id="IPR002716">
    <property type="entry name" value="PIN_dom"/>
</dbReference>
<evidence type="ECO:0000256" key="1">
    <source>
        <dbReference type="ARBA" id="ARBA00022722"/>
    </source>
</evidence>
<dbReference type="EMBL" id="PPTU01000006">
    <property type="protein sequence ID" value="RDB71586.1"/>
    <property type="molecule type" value="Genomic_DNA"/>
</dbReference>
<organism evidence="6 9">
    <name type="scientific">Eggerthella lenta</name>
    <name type="common">Eubacterium lentum</name>
    <dbReference type="NCBI Taxonomy" id="84112"/>
    <lineage>
        <taxon>Bacteria</taxon>
        <taxon>Bacillati</taxon>
        <taxon>Actinomycetota</taxon>
        <taxon>Coriobacteriia</taxon>
        <taxon>Eggerthellales</taxon>
        <taxon>Eggerthellaceae</taxon>
        <taxon>Eggerthella</taxon>
    </lineage>
</organism>
<evidence type="ECO:0000313" key="6">
    <source>
        <dbReference type="EMBL" id="RDB71586.1"/>
    </source>
</evidence>
<evidence type="ECO:0000313" key="8">
    <source>
        <dbReference type="Proteomes" id="UP000253752"/>
    </source>
</evidence>
<keyword evidence="3" id="KW-0378">Hydrolase</keyword>
<dbReference type="AlphaFoldDB" id="A0A369MIK9"/>
<evidence type="ECO:0000256" key="3">
    <source>
        <dbReference type="ARBA" id="ARBA00022801"/>
    </source>
</evidence>
<dbReference type="InterPro" id="IPR029060">
    <property type="entry name" value="PIN-like_dom_sf"/>
</dbReference>
<protein>
    <submittedName>
        <fullName evidence="6">PIN domain nuclease</fullName>
    </submittedName>
</protein>
<gene>
    <name evidence="7" type="ORF">C1872_13445</name>
    <name evidence="6" type="ORF">C1875_05220</name>
</gene>
<reference evidence="8 9" key="1">
    <citation type="journal article" date="2018" name="Elife">
        <title>Discovery and characterization of a prevalent human gut bacterial enzyme sufficient for the inactivation of a family of plant toxins.</title>
        <authorList>
            <person name="Koppel N."/>
            <person name="Bisanz J.E."/>
            <person name="Pandelia M.E."/>
            <person name="Turnbaugh P.J."/>
            <person name="Balskus E.P."/>
        </authorList>
    </citation>
    <scope>NUCLEOTIDE SEQUENCE [LARGE SCALE GENOMIC DNA]</scope>
    <source>
        <strain evidence="7 8">MR1 #12</strain>
        <strain evidence="6 9">W1 BHI 6</strain>
    </source>
</reference>
<keyword evidence="4" id="KW-0460">Magnesium</keyword>
<comment type="caution">
    <text evidence="6">The sequence shown here is derived from an EMBL/GenBank/DDBJ whole genome shotgun (WGS) entry which is preliminary data.</text>
</comment>
<evidence type="ECO:0000256" key="4">
    <source>
        <dbReference type="ARBA" id="ARBA00022842"/>
    </source>
</evidence>
<dbReference type="GO" id="GO:0046872">
    <property type="term" value="F:metal ion binding"/>
    <property type="evidence" value="ECO:0007669"/>
    <property type="project" value="UniProtKB-KW"/>
</dbReference>
<proteinExistence type="predicted"/>
<evidence type="ECO:0000313" key="7">
    <source>
        <dbReference type="EMBL" id="RDB75874.1"/>
    </source>
</evidence>
<name>A0A369MIK9_EGGLN</name>
<evidence type="ECO:0000256" key="2">
    <source>
        <dbReference type="ARBA" id="ARBA00022723"/>
    </source>
</evidence>
<dbReference type="GeneID" id="69511968"/>
<sequence length="151" mass="17101">MRLMLDSSIVIDYLKMRDPFYAAARKLILLGFLSEHELWFSSAQANDVFYTLTGGGKPALAVQLKRDLKKLRQGVRICGVNEVEFDAALDSSWSDLEGSCVHQCALKLKADAIIARNQKDFEKSSIKVFDCDELFAYLAEEKGLVYEEIPW</sequence>
<keyword evidence="1" id="KW-0540">Nuclease</keyword>
<feature type="domain" description="PIN" evidence="5">
    <location>
        <begin position="2"/>
        <end position="119"/>
    </location>
</feature>
<dbReference type="EMBL" id="PPTX01000025">
    <property type="protein sequence ID" value="RDB75874.1"/>
    <property type="molecule type" value="Genomic_DNA"/>
</dbReference>
<dbReference type="Proteomes" id="UP000253970">
    <property type="component" value="Unassembled WGS sequence"/>
</dbReference>
<dbReference type="SUPFAM" id="SSF88723">
    <property type="entry name" value="PIN domain-like"/>
    <property type="match status" value="1"/>
</dbReference>
<dbReference type="Pfam" id="PF13470">
    <property type="entry name" value="PIN_3"/>
    <property type="match status" value="1"/>
</dbReference>
<evidence type="ECO:0000313" key="9">
    <source>
        <dbReference type="Proteomes" id="UP000253970"/>
    </source>
</evidence>
<accession>A0A369MIK9</accession>